<proteinExistence type="predicted"/>
<comment type="caution">
    <text evidence="1">The sequence shown here is derived from an EMBL/GenBank/DDBJ whole genome shotgun (WGS) entry which is preliminary data.</text>
</comment>
<gene>
    <name evidence="1" type="ORF">FAZ19_15810</name>
</gene>
<evidence type="ECO:0000313" key="2">
    <source>
        <dbReference type="Proteomes" id="UP000309872"/>
    </source>
</evidence>
<name>A0A4U0GX54_9SPHI</name>
<dbReference type="EMBL" id="SUKA01000005">
    <property type="protein sequence ID" value="TJY63735.1"/>
    <property type="molecule type" value="Genomic_DNA"/>
</dbReference>
<dbReference type="AlphaFoldDB" id="A0A4U0GX54"/>
<evidence type="ECO:0000313" key="1">
    <source>
        <dbReference type="EMBL" id="TJY63735.1"/>
    </source>
</evidence>
<dbReference type="RefSeq" id="WP_136821727.1">
    <property type="nucleotide sequence ID" value="NZ_BMJX01000005.1"/>
</dbReference>
<organism evidence="1 2">
    <name type="scientific">Sphingobacterium alkalisoli</name>
    <dbReference type="NCBI Taxonomy" id="1874115"/>
    <lineage>
        <taxon>Bacteria</taxon>
        <taxon>Pseudomonadati</taxon>
        <taxon>Bacteroidota</taxon>
        <taxon>Sphingobacteriia</taxon>
        <taxon>Sphingobacteriales</taxon>
        <taxon>Sphingobacteriaceae</taxon>
        <taxon>Sphingobacterium</taxon>
    </lineage>
</organism>
<sequence length="225" mass="24246">MGYQQGGPLGSGSSWGGMSAHSASVYHRHIAGAQWATIIGELASTGSYVRGGGHGDIAFIAPSDEGSGGYEIGVVGTREEQQSSGGSDVDPSTLGHNFFWSHYIGPWNPKSFNGRWNYDVAPKSRLDNYAKKHDLAYDDAKVSGLGGVLFSTKAINADYDLAYGAFNLTLNRNSVSQSERAQGLVIGTLITIGALPKSFYYMGEANRRYTESNIRSGNWIWNLPH</sequence>
<dbReference type="Proteomes" id="UP000309872">
    <property type="component" value="Unassembled WGS sequence"/>
</dbReference>
<accession>A0A4U0GX54</accession>
<keyword evidence="2" id="KW-1185">Reference proteome</keyword>
<protein>
    <submittedName>
        <fullName evidence="1">Uncharacterized protein</fullName>
    </submittedName>
</protein>
<reference evidence="1 2" key="1">
    <citation type="submission" date="2019-04" db="EMBL/GenBank/DDBJ databases">
        <title>Sphingobacterium olei sp. nov., isolated from oil-contaminated soil.</title>
        <authorList>
            <person name="Liu B."/>
        </authorList>
    </citation>
    <scope>NUCLEOTIDE SEQUENCE [LARGE SCALE GENOMIC DNA]</scope>
    <source>
        <strain evidence="1 2">Y3L14</strain>
    </source>
</reference>